<dbReference type="GO" id="GO:0080043">
    <property type="term" value="F:quercetin 3-O-glucosyltransferase activity"/>
    <property type="evidence" value="ECO:0007669"/>
    <property type="project" value="TreeGrafter"/>
</dbReference>
<name>A0A5K1EG25_9MAGN</name>
<dbReference type="EMBL" id="LR721784">
    <property type="protein sequence ID" value="VVW50066.1"/>
    <property type="molecule type" value="Genomic_DNA"/>
</dbReference>
<evidence type="ECO:0000256" key="1">
    <source>
        <dbReference type="ARBA" id="ARBA00009995"/>
    </source>
</evidence>
<dbReference type="PANTHER" id="PTHR11926:SF1392">
    <property type="entry name" value="GLYCOSYLTRANSFERASE"/>
    <property type="match status" value="1"/>
</dbReference>
<gene>
    <name evidence="2" type="ORF">NYM_LOCUS22365</name>
</gene>
<dbReference type="PANTHER" id="PTHR11926">
    <property type="entry name" value="GLUCOSYL/GLUCURONOSYL TRANSFERASES"/>
    <property type="match status" value="1"/>
</dbReference>
<dbReference type="SUPFAM" id="SSF53756">
    <property type="entry name" value="UDP-Glycosyltransferase/glycogen phosphorylase"/>
    <property type="match status" value="1"/>
</dbReference>
<reference evidence="2" key="1">
    <citation type="submission" date="2019-09" db="EMBL/GenBank/DDBJ databases">
        <authorList>
            <person name="Zhang L."/>
        </authorList>
    </citation>
    <scope>NUCLEOTIDE SEQUENCE</scope>
</reference>
<dbReference type="Gramene" id="NC6G0258200.1">
    <property type="protein sequence ID" value="NC6G0258200.1:cds"/>
    <property type="gene ID" value="NC6G0258200"/>
</dbReference>
<sequence length="93" mass="10889">MADRGSVSHVLIFPFPTQGHINCMLNLVQLLFLDGDLYATFLNSEQNDLRLRRCTDLHTLRSSRKNLRFRAITDELPDDHPGRRMISRSYMLR</sequence>
<comment type="similarity">
    <text evidence="1">Belongs to the UDP-glycosyltransferase family.</text>
</comment>
<dbReference type="GO" id="GO:0080044">
    <property type="term" value="F:quercetin 7-O-glucosyltransferase activity"/>
    <property type="evidence" value="ECO:0007669"/>
    <property type="project" value="TreeGrafter"/>
</dbReference>
<proteinExistence type="inferred from homology"/>
<accession>A0A5K1EG25</accession>
<organism evidence="2">
    <name type="scientific">Nymphaea colorata</name>
    <name type="common">pocket water lily</name>
    <dbReference type="NCBI Taxonomy" id="210225"/>
    <lineage>
        <taxon>Eukaryota</taxon>
        <taxon>Viridiplantae</taxon>
        <taxon>Streptophyta</taxon>
        <taxon>Embryophyta</taxon>
        <taxon>Tracheophyta</taxon>
        <taxon>Spermatophyta</taxon>
        <taxon>Magnoliopsida</taxon>
        <taxon>Nymphaeales</taxon>
        <taxon>Nymphaeaceae</taxon>
        <taxon>Nymphaea</taxon>
    </lineage>
</organism>
<dbReference type="Gene3D" id="3.40.50.2000">
    <property type="entry name" value="Glycogen Phosphorylase B"/>
    <property type="match status" value="1"/>
</dbReference>
<evidence type="ECO:0000313" key="2">
    <source>
        <dbReference type="EMBL" id="VVW50066.1"/>
    </source>
</evidence>
<protein>
    <submittedName>
        <fullName evidence="2">Uncharacterized protein</fullName>
    </submittedName>
</protein>
<dbReference type="AlphaFoldDB" id="A0A5K1EG25"/>